<feature type="non-terminal residue" evidence="12">
    <location>
        <position position="218"/>
    </location>
</feature>
<feature type="binding site" evidence="9">
    <location>
        <position position="123"/>
    </location>
    <ligand>
        <name>Ca(2+)</name>
        <dbReference type="ChEBI" id="CHEBI:29108"/>
        <label>3</label>
    </ligand>
</feature>
<feature type="binding site" evidence="9">
    <location>
        <position position="155"/>
    </location>
    <ligand>
        <name>Zn(2+)</name>
        <dbReference type="ChEBI" id="CHEBI:29105"/>
        <label>2</label>
        <note>catalytic</note>
    </ligand>
</feature>
<feature type="binding site" evidence="9">
    <location>
        <position position="126"/>
    </location>
    <ligand>
        <name>Ca(2+)</name>
        <dbReference type="ChEBI" id="CHEBI:29108"/>
        <label>3</label>
    </ligand>
</feature>
<keyword evidence="13" id="KW-1185">Reference proteome</keyword>
<dbReference type="SMART" id="SM00235">
    <property type="entry name" value="ZnMc"/>
    <property type="match status" value="1"/>
</dbReference>
<keyword evidence="3 9" id="KW-0479">Metal-binding</keyword>
<evidence type="ECO:0000256" key="2">
    <source>
        <dbReference type="ARBA" id="ARBA00022670"/>
    </source>
</evidence>
<gene>
    <name evidence="12" type="ORF">FKW44_005439</name>
</gene>
<dbReference type="EMBL" id="CP045892">
    <property type="protein sequence ID" value="QQP53092.1"/>
    <property type="molecule type" value="Genomic_DNA"/>
</dbReference>
<dbReference type="InterPro" id="IPR001818">
    <property type="entry name" value="Pept_M10_metallopeptidase"/>
</dbReference>
<comment type="similarity">
    <text evidence="1">Belongs to the peptidase M10A family.</text>
</comment>
<dbReference type="OrthoDB" id="406838at2759"/>
<dbReference type="Proteomes" id="UP000595437">
    <property type="component" value="Chromosome 3"/>
</dbReference>
<dbReference type="GO" id="GO:0005615">
    <property type="term" value="C:extracellular space"/>
    <property type="evidence" value="ECO:0007669"/>
    <property type="project" value="TreeGrafter"/>
</dbReference>
<organism evidence="12 13">
    <name type="scientific">Caligus rogercresseyi</name>
    <name type="common">Sea louse</name>
    <dbReference type="NCBI Taxonomy" id="217165"/>
    <lineage>
        <taxon>Eukaryota</taxon>
        <taxon>Metazoa</taxon>
        <taxon>Ecdysozoa</taxon>
        <taxon>Arthropoda</taxon>
        <taxon>Crustacea</taxon>
        <taxon>Multicrustacea</taxon>
        <taxon>Hexanauplia</taxon>
        <taxon>Copepoda</taxon>
        <taxon>Siphonostomatoida</taxon>
        <taxon>Caligidae</taxon>
        <taxon>Caligus</taxon>
    </lineage>
</organism>
<keyword evidence="6 9" id="KW-0862">Zinc</keyword>
<dbReference type="GO" id="GO:0004222">
    <property type="term" value="F:metalloendopeptidase activity"/>
    <property type="evidence" value="ECO:0007669"/>
    <property type="project" value="InterPro"/>
</dbReference>
<feature type="binding site" evidence="9">
    <location>
        <position position="116"/>
    </location>
    <ligand>
        <name>Zn(2+)</name>
        <dbReference type="ChEBI" id="CHEBI:29105"/>
        <label>1</label>
    </ligand>
</feature>
<feature type="domain" description="Peptidase metallopeptidase" evidence="11">
    <location>
        <begin position="60"/>
        <end position="200"/>
    </location>
</feature>
<keyword evidence="7" id="KW-0482">Metalloprotease</keyword>
<sequence>KYGYINDLIGTVETGASKIKSGLLRFQEYNGLDQTGVLDDATRELINQPRCGVSDIDPQKENKWNRKLLTYAIGSLPEELSFDARGVETQITQAFRNGADSYRGADIQIDFMKGRHGDGNAFDGPSGVWLTQTWALTRPRRPMRSYTQLYQVAVHEIGHSLGLGHSRDKSAIMAPMYKSWISSLRLGQDDILEVQRRYGPAKESEIDSQSKNEVKYDE</sequence>
<feature type="binding site" evidence="9">
    <location>
        <position position="124"/>
    </location>
    <ligand>
        <name>Ca(2+)</name>
        <dbReference type="ChEBI" id="CHEBI:29108"/>
        <label>3</label>
    </ligand>
</feature>
<dbReference type="Gene3D" id="3.40.390.10">
    <property type="entry name" value="Collagenase (Catalytic Domain)"/>
    <property type="match status" value="1"/>
</dbReference>
<dbReference type="Pfam" id="PF00413">
    <property type="entry name" value="Peptidase_M10"/>
    <property type="match status" value="1"/>
</dbReference>
<dbReference type="PRINTS" id="PR00138">
    <property type="entry name" value="MATRIXIN"/>
</dbReference>
<dbReference type="PANTHER" id="PTHR10201">
    <property type="entry name" value="MATRIX METALLOPROTEINASE"/>
    <property type="match status" value="1"/>
</dbReference>
<proteinExistence type="inferred from homology"/>
<dbReference type="InterPro" id="IPR021190">
    <property type="entry name" value="Pept_M10A"/>
</dbReference>
<comment type="cofactor">
    <cofactor evidence="9">
        <name>Ca(2+)</name>
        <dbReference type="ChEBI" id="CHEBI:29108"/>
    </cofactor>
    <text evidence="9">Can bind about 5 Ca(2+) ions per subunit.</text>
</comment>
<dbReference type="InterPro" id="IPR036365">
    <property type="entry name" value="PGBD-like_sf"/>
</dbReference>
<dbReference type="InterPro" id="IPR024079">
    <property type="entry name" value="MetalloPept_cat_dom_sf"/>
</dbReference>
<keyword evidence="4" id="KW-0732">Signal</keyword>
<evidence type="ECO:0000256" key="1">
    <source>
        <dbReference type="ARBA" id="ARBA00010370"/>
    </source>
</evidence>
<name>A0A7T8QS14_CALRO</name>
<evidence type="ECO:0000256" key="4">
    <source>
        <dbReference type="ARBA" id="ARBA00022729"/>
    </source>
</evidence>
<feature type="binding site" evidence="9">
    <location>
        <position position="165"/>
    </location>
    <ligand>
        <name>Zn(2+)</name>
        <dbReference type="ChEBI" id="CHEBI:29105"/>
        <label>2</label>
        <note>catalytic</note>
    </ligand>
</feature>
<dbReference type="PANTHER" id="PTHR10201:SF291">
    <property type="entry name" value="MATRIX METALLOPROTEINASE 1, ISOFORM C-RELATED"/>
    <property type="match status" value="1"/>
</dbReference>
<dbReference type="GO" id="GO:0030574">
    <property type="term" value="P:collagen catabolic process"/>
    <property type="evidence" value="ECO:0007669"/>
    <property type="project" value="TreeGrafter"/>
</dbReference>
<dbReference type="SUPFAM" id="SSF55486">
    <property type="entry name" value="Metalloproteases ('zincins'), catalytic domain"/>
    <property type="match status" value="1"/>
</dbReference>
<evidence type="ECO:0000256" key="8">
    <source>
        <dbReference type="PIRSR" id="PIRSR621190-1"/>
    </source>
</evidence>
<keyword evidence="5" id="KW-0378">Hydrolase</keyword>
<feature type="binding site" evidence="9">
    <location>
        <position position="106"/>
    </location>
    <ligand>
        <name>Ca(2+)</name>
        <dbReference type="ChEBI" id="CHEBI:29108"/>
        <label>2</label>
    </ligand>
</feature>
<feature type="binding site" evidence="9">
    <location>
        <position position="159"/>
    </location>
    <ligand>
        <name>Zn(2+)</name>
        <dbReference type="ChEBI" id="CHEBI:29105"/>
        <label>2</label>
        <note>catalytic</note>
    </ligand>
</feature>
<dbReference type="SUPFAM" id="SSF47090">
    <property type="entry name" value="PGBD-like"/>
    <property type="match status" value="1"/>
</dbReference>
<feature type="non-terminal residue" evidence="12">
    <location>
        <position position="1"/>
    </location>
</feature>
<evidence type="ECO:0000256" key="7">
    <source>
        <dbReference type="ARBA" id="ARBA00023049"/>
    </source>
</evidence>
<dbReference type="AlphaFoldDB" id="A0A7T8QS14"/>
<evidence type="ECO:0000256" key="9">
    <source>
        <dbReference type="PIRSR" id="PIRSR621190-2"/>
    </source>
</evidence>
<dbReference type="GO" id="GO:0031012">
    <property type="term" value="C:extracellular matrix"/>
    <property type="evidence" value="ECO:0007669"/>
    <property type="project" value="InterPro"/>
</dbReference>
<dbReference type="GO" id="GO:0008270">
    <property type="term" value="F:zinc ion binding"/>
    <property type="evidence" value="ECO:0007669"/>
    <property type="project" value="InterPro"/>
</dbReference>
<feature type="binding site" evidence="9">
    <location>
        <position position="118"/>
    </location>
    <ligand>
        <name>Zn(2+)</name>
        <dbReference type="ChEBI" id="CHEBI:29105"/>
        <label>1</label>
    </ligand>
</feature>
<keyword evidence="2" id="KW-0645">Protease</keyword>
<protein>
    <recommendedName>
        <fullName evidence="11">Peptidase metallopeptidase domain-containing protein</fullName>
    </recommendedName>
</protein>
<evidence type="ECO:0000256" key="5">
    <source>
        <dbReference type="ARBA" id="ARBA00022801"/>
    </source>
</evidence>
<reference evidence="13" key="1">
    <citation type="submission" date="2021-01" db="EMBL/GenBank/DDBJ databases">
        <title>Caligus Genome Assembly.</title>
        <authorList>
            <person name="Gallardo-Escarate C."/>
        </authorList>
    </citation>
    <scope>NUCLEOTIDE SEQUENCE [LARGE SCALE GENOMIC DNA]</scope>
</reference>
<dbReference type="GO" id="GO:0030198">
    <property type="term" value="P:extracellular matrix organization"/>
    <property type="evidence" value="ECO:0007669"/>
    <property type="project" value="TreeGrafter"/>
</dbReference>
<dbReference type="GO" id="GO:0006508">
    <property type="term" value="P:proteolysis"/>
    <property type="evidence" value="ECO:0007669"/>
    <property type="project" value="UniProtKB-KW"/>
</dbReference>
<evidence type="ECO:0000256" key="6">
    <source>
        <dbReference type="ARBA" id="ARBA00022833"/>
    </source>
</evidence>
<comment type="cofactor">
    <cofactor evidence="9">
        <name>Zn(2+)</name>
        <dbReference type="ChEBI" id="CHEBI:29105"/>
    </cofactor>
    <text evidence="9">Binds 2 Zn(2+) ions per subunit.</text>
</comment>
<feature type="active site" evidence="8">
    <location>
        <position position="156"/>
    </location>
</feature>
<accession>A0A7T8QS14</accession>
<evidence type="ECO:0000313" key="13">
    <source>
        <dbReference type="Proteomes" id="UP000595437"/>
    </source>
</evidence>
<evidence type="ECO:0000313" key="12">
    <source>
        <dbReference type="EMBL" id="QQP53092.1"/>
    </source>
</evidence>
<feature type="region of interest" description="Disordered" evidence="10">
    <location>
        <begin position="199"/>
        <end position="218"/>
    </location>
</feature>
<feature type="binding site" description="in inhibited form" evidence="9">
    <location>
        <position position="51"/>
    </location>
    <ligand>
        <name>Zn(2+)</name>
        <dbReference type="ChEBI" id="CHEBI:29105"/>
        <label>2</label>
        <note>catalytic</note>
    </ligand>
</feature>
<keyword evidence="9" id="KW-0106">Calcium</keyword>
<evidence type="ECO:0000256" key="3">
    <source>
        <dbReference type="ARBA" id="ARBA00022723"/>
    </source>
</evidence>
<evidence type="ECO:0000256" key="10">
    <source>
        <dbReference type="SAM" id="MobiDB-lite"/>
    </source>
</evidence>
<evidence type="ECO:0000259" key="11">
    <source>
        <dbReference type="SMART" id="SM00235"/>
    </source>
</evidence>
<feature type="binding site" evidence="9">
    <location>
        <position position="173"/>
    </location>
    <ligand>
        <name>Zn(2+)</name>
        <dbReference type="ChEBI" id="CHEBI:29105"/>
        <label>2</label>
        <note>catalytic</note>
    </ligand>
</feature>
<dbReference type="InterPro" id="IPR006026">
    <property type="entry name" value="Peptidase_Metallo"/>
</dbReference>